<dbReference type="Proteomes" id="UP000241093">
    <property type="component" value="Unassembled WGS sequence"/>
</dbReference>
<dbReference type="PANTHER" id="PTHR10000">
    <property type="entry name" value="PHOSPHOSERINE PHOSPHATASE"/>
    <property type="match status" value="1"/>
</dbReference>
<dbReference type="GO" id="GO:0000287">
    <property type="term" value="F:magnesium ion binding"/>
    <property type="evidence" value="ECO:0007669"/>
    <property type="project" value="TreeGrafter"/>
</dbReference>
<dbReference type="NCBIfam" id="TIGR01484">
    <property type="entry name" value="HAD-SF-IIB"/>
    <property type="match status" value="1"/>
</dbReference>
<evidence type="ECO:0000313" key="1">
    <source>
        <dbReference type="EMBL" id="PTD31229.1"/>
    </source>
</evidence>
<dbReference type="NCBIfam" id="TIGR00099">
    <property type="entry name" value="Cof-subfamily"/>
    <property type="match status" value="1"/>
</dbReference>
<organism evidence="1 2">
    <name type="scientific">Mycoplasma leachii 06049</name>
    <dbReference type="NCBI Taxonomy" id="1188244"/>
    <lineage>
        <taxon>Bacteria</taxon>
        <taxon>Bacillati</taxon>
        <taxon>Mycoplasmatota</taxon>
        <taxon>Mollicutes</taxon>
        <taxon>Mycoplasmataceae</taxon>
        <taxon>Mycoplasma</taxon>
    </lineage>
</organism>
<keyword evidence="1" id="KW-0378">Hydrolase</keyword>
<dbReference type="SFLD" id="SFLDS00003">
    <property type="entry name" value="Haloacid_Dehalogenase"/>
    <property type="match status" value="1"/>
</dbReference>
<dbReference type="InterPro" id="IPR036412">
    <property type="entry name" value="HAD-like_sf"/>
</dbReference>
<dbReference type="GO" id="GO:0016791">
    <property type="term" value="F:phosphatase activity"/>
    <property type="evidence" value="ECO:0007669"/>
    <property type="project" value="TreeGrafter"/>
</dbReference>
<protein>
    <submittedName>
        <fullName evidence="1">Putative hydrolase of the HAD family</fullName>
    </submittedName>
</protein>
<dbReference type="AlphaFoldDB" id="A0A2T4I9R6"/>
<name>A0A2T4I9R6_9MOLU</name>
<dbReference type="InterPro" id="IPR000150">
    <property type="entry name" value="Cof"/>
</dbReference>
<evidence type="ECO:0000313" key="2">
    <source>
        <dbReference type="Proteomes" id="UP000241093"/>
    </source>
</evidence>
<dbReference type="Pfam" id="PF08282">
    <property type="entry name" value="Hydrolase_3"/>
    <property type="match status" value="1"/>
</dbReference>
<dbReference type="PANTHER" id="PTHR10000:SF8">
    <property type="entry name" value="HAD SUPERFAMILY HYDROLASE-LIKE, TYPE 3"/>
    <property type="match status" value="1"/>
</dbReference>
<dbReference type="SUPFAM" id="SSF56784">
    <property type="entry name" value="HAD-like"/>
    <property type="match status" value="1"/>
</dbReference>
<dbReference type="SFLD" id="SFLDG01140">
    <property type="entry name" value="C2.B:_Phosphomannomutase_and_P"/>
    <property type="match status" value="1"/>
</dbReference>
<accession>A0A2T4I9R6</accession>
<dbReference type="EMBL" id="LAUU01000009">
    <property type="protein sequence ID" value="PTD31229.1"/>
    <property type="molecule type" value="Genomic_DNA"/>
</dbReference>
<proteinExistence type="predicted"/>
<dbReference type="Gene3D" id="3.30.1240.10">
    <property type="match status" value="1"/>
</dbReference>
<comment type="caution">
    <text evidence="1">The sequence shown here is derived from an EMBL/GenBank/DDBJ whole genome shotgun (WGS) entry which is preliminary data.</text>
</comment>
<reference evidence="1 2" key="1">
    <citation type="submission" date="2015-04" db="EMBL/GenBank/DDBJ databases">
        <title>Genome sequence of Mycoplasma leachii strain 06049.</title>
        <authorList>
            <person name="Sirand-Pugnet P."/>
            <person name="Breton M."/>
            <person name="Dordet-Frisoni E."/>
            <person name="Baranowski E."/>
            <person name="Barre A."/>
            <person name="Couture C."/>
            <person name="Dupuy V."/>
            <person name="Gaurivaud P."/>
            <person name="Jacob D."/>
            <person name="Lemaitre C."/>
            <person name="Manso-Silvan L."/>
            <person name="Nikolski M."/>
            <person name="Nouvel L.-X."/>
            <person name="Poumarat F."/>
            <person name="Tardy F."/>
            <person name="Thebault P."/>
            <person name="Theil S."/>
            <person name="Citti C."/>
            <person name="Thiaucourt F."/>
            <person name="Blanchard A."/>
        </authorList>
    </citation>
    <scope>NUCLEOTIDE SEQUENCE [LARGE SCALE GENOMIC DNA]</scope>
    <source>
        <strain evidence="1 2">06049</strain>
    </source>
</reference>
<dbReference type="GO" id="GO:0005829">
    <property type="term" value="C:cytosol"/>
    <property type="evidence" value="ECO:0007669"/>
    <property type="project" value="TreeGrafter"/>
</dbReference>
<dbReference type="Gene3D" id="3.40.50.1000">
    <property type="entry name" value="HAD superfamily/HAD-like"/>
    <property type="match status" value="1"/>
</dbReference>
<sequence>MMNKKNIIIFSDLDGTLLYDDYIFSPKTIEVVEKLYKKGIYLIPITARTIKDLKQKANLLGIDKFKGIIVASNGAQIYDYKTDKLIFDQTLPKEFIKEIFNRYHNKFFAKLIFYSPNCCYVFAEGRNSKYWAHQVMGLKYISVDSPDQIDEPITHFYIVTNSKATPEENLNEYKYLMNHYSDDYKVDSYNNRVFDISVKGVDKGCGVNKVMQYLNLDETTTHSYGFGDGPNDFSLLKACTTGVAMKNGIIELKEIADDITDYSNDKDGVARYICDKILNVD</sequence>
<dbReference type="InterPro" id="IPR023214">
    <property type="entry name" value="HAD_sf"/>
</dbReference>
<gene>
    <name evidence="1" type="ORF">MLEAa_4800</name>
</gene>
<dbReference type="InterPro" id="IPR006379">
    <property type="entry name" value="HAD-SF_hydro_IIB"/>
</dbReference>